<sequence length="154" mass="17900">MVLTIINNHYHFKLFCIVIKLSTGNTGTENMSHPVIFNGKQLERVPKLWGFEYLNDYTVAAIVRGEQPRRTSDFYKFNVKGEKFLGYQATWNFIRKVITRPVKRFRFGWVIAGTDPVNFNRILNPSISNKLLITVYDITVRDETSALFTESDKT</sequence>
<evidence type="ECO:0000313" key="2">
    <source>
        <dbReference type="Proteomes" id="UP001162164"/>
    </source>
</evidence>
<evidence type="ECO:0000313" key="1">
    <source>
        <dbReference type="EMBL" id="KAJ8968674.1"/>
    </source>
</evidence>
<proteinExistence type="predicted"/>
<organism evidence="1 2">
    <name type="scientific">Molorchus minor</name>
    <dbReference type="NCBI Taxonomy" id="1323400"/>
    <lineage>
        <taxon>Eukaryota</taxon>
        <taxon>Metazoa</taxon>
        <taxon>Ecdysozoa</taxon>
        <taxon>Arthropoda</taxon>
        <taxon>Hexapoda</taxon>
        <taxon>Insecta</taxon>
        <taxon>Pterygota</taxon>
        <taxon>Neoptera</taxon>
        <taxon>Endopterygota</taxon>
        <taxon>Coleoptera</taxon>
        <taxon>Polyphaga</taxon>
        <taxon>Cucujiformia</taxon>
        <taxon>Chrysomeloidea</taxon>
        <taxon>Cerambycidae</taxon>
        <taxon>Lamiinae</taxon>
        <taxon>Monochamini</taxon>
        <taxon>Molorchus</taxon>
    </lineage>
</organism>
<dbReference type="EMBL" id="JAPWTJ010001946">
    <property type="protein sequence ID" value="KAJ8968674.1"/>
    <property type="molecule type" value="Genomic_DNA"/>
</dbReference>
<keyword evidence="2" id="KW-1185">Reference proteome</keyword>
<protein>
    <submittedName>
        <fullName evidence="1">Uncharacterized protein</fullName>
    </submittedName>
</protein>
<gene>
    <name evidence="1" type="ORF">NQ317_014777</name>
</gene>
<dbReference type="Proteomes" id="UP001162164">
    <property type="component" value="Unassembled WGS sequence"/>
</dbReference>
<comment type="caution">
    <text evidence="1">The sequence shown here is derived from an EMBL/GenBank/DDBJ whole genome shotgun (WGS) entry which is preliminary data.</text>
</comment>
<accession>A0ABQ9IY40</accession>
<name>A0ABQ9IY40_9CUCU</name>
<reference evidence="1" key="1">
    <citation type="journal article" date="2023" name="Insect Mol. Biol.">
        <title>Genome sequencing provides insights into the evolution of gene families encoding plant cell wall-degrading enzymes in longhorned beetles.</title>
        <authorList>
            <person name="Shin N.R."/>
            <person name="Okamura Y."/>
            <person name="Kirsch R."/>
            <person name="Pauchet Y."/>
        </authorList>
    </citation>
    <scope>NUCLEOTIDE SEQUENCE</scope>
    <source>
        <strain evidence="1">MMC_N1</strain>
    </source>
</reference>